<evidence type="ECO:0000259" key="3">
    <source>
        <dbReference type="Pfam" id="PF01979"/>
    </source>
</evidence>
<dbReference type="Gene3D" id="2.120.10.30">
    <property type="entry name" value="TolB, C-terminal domain"/>
    <property type="match status" value="3"/>
</dbReference>
<keyword evidence="5" id="KW-1185">Reference proteome</keyword>
<dbReference type="GO" id="GO:0016810">
    <property type="term" value="F:hydrolase activity, acting on carbon-nitrogen (but not peptide) bonds"/>
    <property type="evidence" value="ECO:0007669"/>
    <property type="project" value="InterPro"/>
</dbReference>
<gene>
    <name evidence="4" type="ORF">GRAN_3119</name>
</gene>
<reference evidence="4 5" key="1">
    <citation type="submission" date="2018-11" db="EMBL/GenBank/DDBJ databases">
        <authorList>
            <person name="Mardanov A.V."/>
            <person name="Ravin N.V."/>
            <person name="Dedysh S.N."/>
        </authorList>
    </citation>
    <scope>NUCLEOTIDE SEQUENCE [LARGE SCALE GENOMIC DNA]</scope>
    <source>
        <strain evidence="4 5">AF10</strain>
    </source>
</reference>
<comment type="caution">
    <text evidence="4">The sequence shown here is derived from an EMBL/GenBank/DDBJ whole genome shotgun (WGS) entry which is preliminary data.</text>
</comment>
<dbReference type="PANTHER" id="PTHR36842:SF1">
    <property type="entry name" value="PROTEIN TOLB"/>
    <property type="match status" value="1"/>
</dbReference>
<dbReference type="InterPro" id="IPR011659">
    <property type="entry name" value="WD40"/>
</dbReference>
<protein>
    <recommendedName>
        <fullName evidence="3">Amidohydrolase-related domain-containing protein</fullName>
    </recommendedName>
</protein>
<evidence type="ECO:0000313" key="4">
    <source>
        <dbReference type="EMBL" id="RXH56262.1"/>
    </source>
</evidence>
<dbReference type="InterPro" id="IPR032466">
    <property type="entry name" value="Metal_Hydrolase"/>
</dbReference>
<dbReference type="EMBL" id="RDSM01000002">
    <property type="protein sequence ID" value="RXH56262.1"/>
    <property type="molecule type" value="Genomic_DNA"/>
</dbReference>
<feature type="domain" description="Amidohydrolase-related" evidence="3">
    <location>
        <begin position="693"/>
        <end position="998"/>
    </location>
</feature>
<dbReference type="InterPro" id="IPR011059">
    <property type="entry name" value="Metal-dep_hydrolase_composite"/>
</dbReference>
<sequence length="1022" mass="109407">MRVSLSVSALLFCLPFAGFAQGTATHKIITVHEGTDLAVTASPDHKTILMDLQGMIYSVPFAGGMAKRVTGPLVEASHPEYSPDGTSVAIQSYAGGTFHIWTMKPDGTGLKQITMGHGDDREPRWSPDGKTIAFASDRANKGSYDIWTVDVASGAVTQITTGENDEYEPAWSPDGKKIAYVNGVFVTGAPGVGGVMGKTVEAKDLASGETKTVASIGNAVGRIEAPSWSPDGKHLAYVQFFGAGMFVDSARLVVDGTPVTGPAGVKDDDAFPFPPVWLSADSILFTANGQILKADLAGHAMTAIPFTAGIESMRPIYKAKNFAFDAKASKQVLGIFSPALSPDGKQVAFVALNQLYLMTLGNPVPKALTHDTYYKQGPAWSPDGKTLAYVSDKDGVENVYLMDMATGAEKRVAPSPKAAQIFPAWSTDGKMMAFQEQDGATKLVDVATGAVSPLAPATFFPGRPAFAPGGKTVVIATVKPYTRRFREGTSSILSVDLATKKTQWFAPAPFESISTRTEDGPVYSPKGNEMAFIMDDLLYAMPVDAVGNPTGTAVALNAEVSDAPTYSGDGSKILYLSDGKMRLMDRATKAITPVAMNLTYTPMQPSASEKTLIHAGRIWTGVGAETQTDVDVLVAGNRIVSVSPHGKAPAGVKVIEAPGSTLLPGLWENHSHPNSDSSIYYGDRLGRLWMVYGITTLRDMADQAYRAAMQKEAFLSGAAMGPRLFATGEAIDGERTYYPMMIPTTSEAQLHREFERLHALDFDFMKLYVRLPYTWVVEGVKYAHETMGVQTAGHYLLPAVALGNDGMSHVSATARTGYAYSRSMTGASYSDVRSLMAESGTWTTSTLLNQGVIAEMPEMADDNRYNLAPPWEKDRLQKGRDAAMHSDQTANLDRVMREEATVKGVIEQKGMFIGGTDSPLDLPSTSLHLNLISQVKYGLKPWQALQTVTSRAALAAGVSKDLGTIAPGYLADMILVSGDPLTEIKDVTKVQCVMKNGEMHSVAEIMAPFVKSDVGMDICPAK</sequence>
<feature type="signal peptide" evidence="2">
    <location>
        <begin position="1"/>
        <end position="20"/>
    </location>
</feature>
<dbReference type="RefSeq" id="WP_128913758.1">
    <property type="nucleotide sequence ID" value="NZ_RDSM01000002.1"/>
</dbReference>
<dbReference type="Pfam" id="PF07676">
    <property type="entry name" value="PD40"/>
    <property type="match status" value="6"/>
</dbReference>
<dbReference type="SUPFAM" id="SSF51338">
    <property type="entry name" value="Composite domain of metallo-dependent hydrolases"/>
    <property type="match status" value="1"/>
</dbReference>
<dbReference type="Proteomes" id="UP000289437">
    <property type="component" value="Unassembled WGS sequence"/>
</dbReference>
<dbReference type="PANTHER" id="PTHR36842">
    <property type="entry name" value="PROTEIN TOLB HOMOLOG"/>
    <property type="match status" value="1"/>
</dbReference>
<organism evidence="4 5">
    <name type="scientific">Granulicella sibirica</name>
    <dbReference type="NCBI Taxonomy" id="2479048"/>
    <lineage>
        <taxon>Bacteria</taxon>
        <taxon>Pseudomonadati</taxon>
        <taxon>Acidobacteriota</taxon>
        <taxon>Terriglobia</taxon>
        <taxon>Terriglobales</taxon>
        <taxon>Acidobacteriaceae</taxon>
        <taxon>Granulicella</taxon>
    </lineage>
</organism>
<evidence type="ECO:0000256" key="1">
    <source>
        <dbReference type="ARBA" id="ARBA00009820"/>
    </source>
</evidence>
<dbReference type="Gene3D" id="3.20.20.140">
    <property type="entry name" value="Metal-dependent hydrolases"/>
    <property type="match status" value="2"/>
</dbReference>
<proteinExistence type="inferred from homology"/>
<comment type="similarity">
    <text evidence="1">Belongs to the TolB family.</text>
</comment>
<evidence type="ECO:0000313" key="5">
    <source>
        <dbReference type="Proteomes" id="UP000289437"/>
    </source>
</evidence>
<name>A0A4Q0T0L4_9BACT</name>
<dbReference type="SUPFAM" id="SSF69304">
    <property type="entry name" value="Tricorn protease N-terminal domain"/>
    <property type="match status" value="1"/>
</dbReference>
<accession>A0A4Q0T0L4</accession>
<dbReference type="InterPro" id="IPR006680">
    <property type="entry name" value="Amidohydro-rel"/>
</dbReference>
<dbReference type="Gene3D" id="2.30.40.10">
    <property type="entry name" value="Urease, subunit C, domain 1"/>
    <property type="match status" value="2"/>
</dbReference>
<evidence type="ECO:0000256" key="2">
    <source>
        <dbReference type="SAM" id="SignalP"/>
    </source>
</evidence>
<dbReference type="SUPFAM" id="SSF63825">
    <property type="entry name" value="YWTD domain"/>
    <property type="match status" value="1"/>
</dbReference>
<reference evidence="5" key="2">
    <citation type="submission" date="2019-02" db="EMBL/GenBank/DDBJ databases">
        <title>Granulicella sibirica sp. nov., a psychrotolerant acidobacterium isolated from an organic soil layer in forested tundra, West Siberia.</title>
        <authorList>
            <person name="Oshkin I.Y."/>
            <person name="Kulichevskaya I.S."/>
            <person name="Rijpstra W.I.C."/>
            <person name="Sinninghe Damste J.S."/>
            <person name="Rakitin A.L."/>
            <person name="Ravin N.V."/>
            <person name="Dedysh S.N."/>
        </authorList>
    </citation>
    <scope>NUCLEOTIDE SEQUENCE [LARGE SCALE GENOMIC DNA]</scope>
    <source>
        <strain evidence="5">AF10</strain>
    </source>
</reference>
<keyword evidence="2" id="KW-0732">Signal</keyword>
<dbReference type="SUPFAM" id="SSF82171">
    <property type="entry name" value="DPP6 N-terminal domain-like"/>
    <property type="match status" value="1"/>
</dbReference>
<dbReference type="InterPro" id="IPR011042">
    <property type="entry name" value="6-blade_b-propeller_TolB-like"/>
</dbReference>
<dbReference type="SUPFAM" id="SSF51556">
    <property type="entry name" value="Metallo-dependent hydrolases"/>
    <property type="match status" value="1"/>
</dbReference>
<feature type="chain" id="PRO_5020806058" description="Amidohydrolase-related domain-containing protein" evidence="2">
    <location>
        <begin position="21"/>
        <end position="1022"/>
    </location>
</feature>
<dbReference type="Pfam" id="PF01979">
    <property type="entry name" value="Amidohydro_1"/>
    <property type="match status" value="1"/>
</dbReference>
<dbReference type="OrthoDB" id="9812068at2"/>
<dbReference type="AlphaFoldDB" id="A0A4Q0T0L4"/>